<evidence type="ECO:0000256" key="6">
    <source>
        <dbReference type="PROSITE-ProRule" id="PRU00169"/>
    </source>
</evidence>
<dbReference type="InterPro" id="IPR011006">
    <property type="entry name" value="CheY-like_superfamily"/>
</dbReference>
<name>A0A4V5LYF5_9SPHI</name>
<dbReference type="Gene3D" id="3.40.50.2300">
    <property type="match status" value="1"/>
</dbReference>
<keyword evidence="9" id="KW-1185">Reference proteome</keyword>
<dbReference type="GO" id="GO:0006355">
    <property type="term" value="P:regulation of DNA-templated transcription"/>
    <property type="evidence" value="ECO:0007669"/>
    <property type="project" value="TreeGrafter"/>
</dbReference>
<proteinExistence type="predicted"/>
<evidence type="ECO:0000256" key="3">
    <source>
        <dbReference type="ARBA" id="ARBA00023015"/>
    </source>
</evidence>
<dbReference type="OrthoDB" id="705214at2"/>
<keyword evidence="2" id="KW-0902">Two-component regulatory system</keyword>
<accession>A0A4V5LYF5</accession>
<feature type="modified residue" description="4-aspartylphosphate" evidence="6">
    <location>
        <position position="57"/>
    </location>
</feature>
<dbReference type="Pfam" id="PF00072">
    <property type="entry name" value="Response_reg"/>
    <property type="match status" value="1"/>
</dbReference>
<dbReference type="Pfam" id="PF04397">
    <property type="entry name" value="LytTR"/>
    <property type="match status" value="1"/>
</dbReference>
<dbReference type="GO" id="GO:0000976">
    <property type="term" value="F:transcription cis-regulatory region binding"/>
    <property type="evidence" value="ECO:0007669"/>
    <property type="project" value="TreeGrafter"/>
</dbReference>
<comment type="caution">
    <text evidence="8">The sequence shown here is derived from an EMBL/GenBank/DDBJ whole genome shotgun (WGS) entry which is preliminary data.</text>
</comment>
<evidence type="ECO:0000256" key="1">
    <source>
        <dbReference type="ARBA" id="ARBA00022553"/>
    </source>
</evidence>
<keyword evidence="4" id="KW-0238">DNA-binding</keyword>
<dbReference type="AlphaFoldDB" id="A0A4V5LYF5"/>
<protein>
    <submittedName>
        <fullName evidence="8">Response regulator transcription factor</fullName>
    </submittedName>
</protein>
<evidence type="ECO:0000313" key="9">
    <source>
        <dbReference type="Proteomes" id="UP000309872"/>
    </source>
</evidence>
<evidence type="ECO:0000256" key="2">
    <source>
        <dbReference type="ARBA" id="ARBA00023012"/>
    </source>
</evidence>
<dbReference type="InterPro" id="IPR007492">
    <property type="entry name" value="LytTR_DNA-bd_dom"/>
</dbReference>
<dbReference type="RefSeq" id="WP_136820928.1">
    <property type="nucleotide sequence ID" value="NZ_BMJX01000003.1"/>
</dbReference>
<dbReference type="PANTHER" id="PTHR48111:SF1">
    <property type="entry name" value="TWO-COMPONENT RESPONSE REGULATOR ORR33"/>
    <property type="match status" value="1"/>
</dbReference>
<dbReference type="Proteomes" id="UP000309872">
    <property type="component" value="Unassembled WGS sequence"/>
</dbReference>
<reference evidence="8 9" key="1">
    <citation type="submission" date="2019-04" db="EMBL/GenBank/DDBJ databases">
        <title>Sphingobacterium olei sp. nov., isolated from oil-contaminated soil.</title>
        <authorList>
            <person name="Liu B."/>
        </authorList>
    </citation>
    <scope>NUCLEOTIDE SEQUENCE [LARGE SCALE GENOMIC DNA]</scope>
    <source>
        <strain evidence="8 9">Y3L14</strain>
    </source>
</reference>
<organism evidence="8 9">
    <name type="scientific">Sphingobacterium alkalisoli</name>
    <dbReference type="NCBI Taxonomy" id="1874115"/>
    <lineage>
        <taxon>Bacteria</taxon>
        <taxon>Pseudomonadati</taxon>
        <taxon>Bacteroidota</taxon>
        <taxon>Sphingobacteriia</taxon>
        <taxon>Sphingobacteriales</taxon>
        <taxon>Sphingobacteriaceae</taxon>
        <taxon>Sphingobacterium</taxon>
    </lineage>
</organism>
<feature type="domain" description="Response regulatory" evidence="7">
    <location>
        <begin position="6"/>
        <end position="118"/>
    </location>
</feature>
<keyword evidence="3" id="KW-0805">Transcription regulation</keyword>
<sequence>MRRKIVGIIIDDQRKYMDDLMKMFERIYHVEIAGCFEDEQDALIYMRTNPVDFIILDIELKKMTGFEFITLLTDKNIQIILYTAHHSYEDRGYDLRVADVLLKPVSESRLKGALRRLDSELEKLIPISEDSLEGHNSYFNIKAHIKYSRVIIWLKNIIYIESRDGKLKIYLVGESEPRISNQPFKEILEVLPSKWFKQCQQSFVFNINFYRGFSKKTVELTIRESQFATAPKQQGFNKKPDLSERITLPAGDRLVYKQFYNFVDSNTFGT</sequence>
<dbReference type="SUPFAM" id="SSF52172">
    <property type="entry name" value="CheY-like"/>
    <property type="match status" value="1"/>
</dbReference>
<evidence type="ECO:0000256" key="4">
    <source>
        <dbReference type="ARBA" id="ARBA00023125"/>
    </source>
</evidence>
<dbReference type="PROSITE" id="PS50110">
    <property type="entry name" value="RESPONSE_REGULATORY"/>
    <property type="match status" value="1"/>
</dbReference>
<dbReference type="GO" id="GO:0032993">
    <property type="term" value="C:protein-DNA complex"/>
    <property type="evidence" value="ECO:0007669"/>
    <property type="project" value="TreeGrafter"/>
</dbReference>
<evidence type="ECO:0000256" key="5">
    <source>
        <dbReference type="ARBA" id="ARBA00023163"/>
    </source>
</evidence>
<evidence type="ECO:0000259" key="7">
    <source>
        <dbReference type="PROSITE" id="PS50110"/>
    </source>
</evidence>
<dbReference type="InterPro" id="IPR039420">
    <property type="entry name" value="WalR-like"/>
</dbReference>
<dbReference type="GO" id="GO:0005829">
    <property type="term" value="C:cytosol"/>
    <property type="evidence" value="ECO:0007669"/>
    <property type="project" value="TreeGrafter"/>
</dbReference>
<dbReference type="Gene3D" id="2.40.50.1020">
    <property type="entry name" value="LytTr DNA-binding domain"/>
    <property type="match status" value="1"/>
</dbReference>
<dbReference type="EMBL" id="SUKA01000003">
    <property type="protein sequence ID" value="TJY65799.1"/>
    <property type="molecule type" value="Genomic_DNA"/>
</dbReference>
<dbReference type="PANTHER" id="PTHR48111">
    <property type="entry name" value="REGULATOR OF RPOS"/>
    <property type="match status" value="1"/>
</dbReference>
<keyword evidence="5" id="KW-0804">Transcription</keyword>
<dbReference type="InterPro" id="IPR001789">
    <property type="entry name" value="Sig_transdc_resp-reg_receiver"/>
</dbReference>
<gene>
    <name evidence="8" type="ORF">FAZ19_11815</name>
</gene>
<dbReference type="GO" id="GO:0000156">
    <property type="term" value="F:phosphorelay response regulator activity"/>
    <property type="evidence" value="ECO:0007669"/>
    <property type="project" value="TreeGrafter"/>
</dbReference>
<dbReference type="SMART" id="SM00850">
    <property type="entry name" value="LytTR"/>
    <property type="match status" value="1"/>
</dbReference>
<evidence type="ECO:0000313" key="8">
    <source>
        <dbReference type="EMBL" id="TJY65799.1"/>
    </source>
</evidence>
<keyword evidence="1 6" id="KW-0597">Phosphoprotein</keyword>
<dbReference type="SMART" id="SM00448">
    <property type="entry name" value="REC"/>
    <property type="match status" value="1"/>
</dbReference>